<dbReference type="EMBL" id="JABXXO010000011">
    <property type="protein sequence ID" value="KAF7763992.1"/>
    <property type="molecule type" value="Genomic_DNA"/>
</dbReference>
<gene>
    <name evidence="1" type="ORF">Agabi119p4_8529</name>
</gene>
<organism evidence="1 2">
    <name type="scientific">Agaricus bisporus var. burnettii</name>
    <dbReference type="NCBI Taxonomy" id="192524"/>
    <lineage>
        <taxon>Eukaryota</taxon>
        <taxon>Fungi</taxon>
        <taxon>Dikarya</taxon>
        <taxon>Basidiomycota</taxon>
        <taxon>Agaricomycotina</taxon>
        <taxon>Agaricomycetes</taxon>
        <taxon>Agaricomycetidae</taxon>
        <taxon>Agaricales</taxon>
        <taxon>Agaricineae</taxon>
        <taxon>Agaricaceae</taxon>
        <taxon>Agaricus</taxon>
    </lineage>
</organism>
<reference evidence="1 2" key="1">
    <citation type="journal article" name="Sci. Rep.">
        <title>Telomere-to-telomere assembled and centromere annotated genomes of the two main subspecies of the button mushroom Agaricus bisporus reveal especially polymorphic chromosome ends.</title>
        <authorList>
            <person name="Sonnenberg A.S.M."/>
            <person name="Sedaghat-Telgerd N."/>
            <person name="Lavrijssen B."/>
            <person name="Ohm R.A."/>
            <person name="Hendrickx P.M."/>
            <person name="Scholtmeijer K."/>
            <person name="Baars J.J.P."/>
            <person name="van Peer A."/>
        </authorList>
    </citation>
    <scope>NUCLEOTIDE SEQUENCE [LARGE SCALE GENOMIC DNA]</scope>
    <source>
        <strain evidence="1 2">H119_p4</strain>
    </source>
</reference>
<dbReference type="AlphaFoldDB" id="A0A8H7EYG8"/>
<comment type="caution">
    <text evidence="1">The sequence shown here is derived from an EMBL/GenBank/DDBJ whole genome shotgun (WGS) entry which is preliminary data.</text>
</comment>
<evidence type="ECO:0000313" key="2">
    <source>
        <dbReference type="Proteomes" id="UP000629468"/>
    </source>
</evidence>
<name>A0A8H7EYG8_AGABI</name>
<protein>
    <submittedName>
        <fullName evidence="1">Uncharacterized protein</fullName>
    </submittedName>
</protein>
<evidence type="ECO:0000313" key="1">
    <source>
        <dbReference type="EMBL" id="KAF7763992.1"/>
    </source>
</evidence>
<sequence>MVKYLPDQKADGSRHRFLNHKRLSVIFADHNDGREAQCRPCICWCTFLSPKIEERRPTPTSTLGVGVIGNLAALPDTKKLSRVYLTLNFG</sequence>
<dbReference type="Proteomes" id="UP000629468">
    <property type="component" value="Unassembled WGS sequence"/>
</dbReference>
<proteinExistence type="predicted"/>
<accession>A0A8H7EYG8</accession>